<dbReference type="InterPro" id="IPR050261">
    <property type="entry name" value="FrsA_esterase"/>
</dbReference>
<dbReference type="Pfam" id="PF00326">
    <property type="entry name" value="Peptidase_S9"/>
    <property type="match status" value="1"/>
</dbReference>
<evidence type="ECO:0000256" key="1">
    <source>
        <dbReference type="ARBA" id="ARBA00022801"/>
    </source>
</evidence>
<sequence length="253" mass="29523">MTLTIRKRMIQHIPVLEVVPTEFLNEPLSLVIYYHGWQTKKELALTASKKIAQENIRVILPDSMYHGERKIENRSMIPSFVFWSTLQYNLSEFPMIKNFYQKRGLIQEDNLGVAGFSMGGMTTAALLTRYPEIKVAAILMGSPNFESFISRTAAYIQKEEGHYPDYLVDLFSWTKTYDLSKMPEKIAGRPLYFWHGTDDQKLPYDVTYQFYRDHKDQVYGRQMSFETGEGEPHILTIDIMNKTGKFFVQHFSD</sequence>
<dbReference type="GO" id="GO:0008236">
    <property type="term" value="F:serine-type peptidase activity"/>
    <property type="evidence" value="ECO:0007669"/>
    <property type="project" value="InterPro"/>
</dbReference>
<name>A0A6G8AQB5_9ENTE</name>
<dbReference type="Proteomes" id="UP000501747">
    <property type="component" value="Chromosome"/>
</dbReference>
<evidence type="ECO:0000313" key="3">
    <source>
        <dbReference type="EMBL" id="QIL47132.1"/>
    </source>
</evidence>
<dbReference type="GO" id="GO:0052689">
    <property type="term" value="F:carboxylic ester hydrolase activity"/>
    <property type="evidence" value="ECO:0007669"/>
    <property type="project" value="UniProtKB-ARBA"/>
</dbReference>
<dbReference type="AlphaFoldDB" id="A0A6G8AQB5"/>
<organism evidence="3 4">
    <name type="scientific">Vagococcus hydrophili</name>
    <dbReference type="NCBI Taxonomy" id="2714947"/>
    <lineage>
        <taxon>Bacteria</taxon>
        <taxon>Bacillati</taxon>
        <taxon>Bacillota</taxon>
        <taxon>Bacilli</taxon>
        <taxon>Lactobacillales</taxon>
        <taxon>Enterococcaceae</taxon>
        <taxon>Vagococcus</taxon>
    </lineage>
</organism>
<dbReference type="GO" id="GO:0006508">
    <property type="term" value="P:proteolysis"/>
    <property type="evidence" value="ECO:0007669"/>
    <property type="project" value="InterPro"/>
</dbReference>
<feature type="domain" description="Peptidase S9 prolyl oligopeptidase catalytic" evidence="2">
    <location>
        <begin position="99"/>
        <end position="234"/>
    </location>
</feature>
<dbReference type="RefSeq" id="WP_166033244.1">
    <property type="nucleotide sequence ID" value="NZ_CP049887.1"/>
</dbReference>
<dbReference type="PANTHER" id="PTHR22946">
    <property type="entry name" value="DIENELACTONE HYDROLASE DOMAIN-CONTAINING PROTEIN-RELATED"/>
    <property type="match status" value="1"/>
</dbReference>
<proteinExistence type="predicted"/>
<dbReference type="PANTHER" id="PTHR22946:SF9">
    <property type="entry name" value="POLYKETIDE TRANSFERASE AF380"/>
    <property type="match status" value="1"/>
</dbReference>
<dbReference type="SUPFAM" id="SSF53474">
    <property type="entry name" value="alpha/beta-Hydrolases"/>
    <property type="match status" value="1"/>
</dbReference>
<accession>A0A6G8AQB5</accession>
<dbReference type="InterPro" id="IPR029058">
    <property type="entry name" value="AB_hydrolase_fold"/>
</dbReference>
<evidence type="ECO:0000259" key="2">
    <source>
        <dbReference type="Pfam" id="PF00326"/>
    </source>
</evidence>
<protein>
    <submittedName>
        <fullName evidence="3">Prolyl oligopeptidase family serine peptidase</fullName>
    </submittedName>
</protein>
<keyword evidence="1" id="KW-0378">Hydrolase</keyword>
<evidence type="ECO:0000313" key="4">
    <source>
        <dbReference type="Proteomes" id="UP000501747"/>
    </source>
</evidence>
<keyword evidence="4" id="KW-1185">Reference proteome</keyword>
<reference evidence="3 4" key="1">
    <citation type="submission" date="2020-03" db="EMBL/GenBank/DDBJ databases">
        <title>Vagococcus sp. nov., isolated from beetles.</title>
        <authorList>
            <person name="Hyun D.-W."/>
            <person name="Bae J.-W."/>
        </authorList>
    </citation>
    <scope>NUCLEOTIDE SEQUENCE [LARGE SCALE GENOMIC DNA]</scope>
    <source>
        <strain evidence="3 4">HDW17B</strain>
    </source>
</reference>
<dbReference type="Gene3D" id="3.40.50.1820">
    <property type="entry name" value="alpha/beta hydrolase"/>
    <property type="match status" value="1"/>
</dbReference>
<gene>
    <name evidence="3" type="ORF">G7082_00605</name>
</gene>
<dbReference type="InterPro" id="IPR001375">
    <property type="entry name" value="Peptidase_S9_cat"/>
</dbReference>
<dbReference type="EMBL" id="CP049887">
    <property type="protein sequence ID" value="QIL47132.1"/>
    <property type="molecule type" value="Genomic_DNA"/>
</dbReference>
<dbReference type="KEGG" id="vhy:G7082_00605"/>